<dbReference type="KEGG" id="cbq:AL705_03285"/>
<evidence type="ECO:0000313" key="13">
    <source>
        <dbReference type="Proteomes" id="UP000068137"/>
    </source>
</evidence>
<comment type="catalytic activity">
    <reaction evidence="5">
        <text>L-proline + NAD(+) = (S)-1-pyrroline-5-carboxylate + NADH + 2 H(+)</text>
        <dbReference type="Rhea" id="RHEA:14105"/>
        <dbReference type="ChEBI" id="CHEBI:15378"/>
        <dbReference type="ChEBI" id="CHEBI:17388"/>
        <dbReference type="ChEBI" id="CHEBI:57540"/>
        <dbReference type="ChEBI" id="CHEBI:57945"/>
        <dbReference type="ChEBI" id="CHEBI:60039"/>
        <dbReference type="EC" id="1.5.1.2"/>
    </reaction>
</comment>
<name>A0A0M3TBL8_9ACTN</name>
<evidence type="ECO:0000256" key="7">
    <source>
        <dbReference type="PIRSR" id="PIRSR000193-1"/>
    </source>
</evidence>
<dbReference type="FunFam" id="1.10.3730.10:FF:000001">
    <property type="entry name" value="Pyrroline-5-carboxylate reductase"/>
    <property type="match status" value="1"/>
</dbReference>
<evidence type="ECO:0000256" key="2">
    <source>
        <dbReference type="ARBA" id="ARBA00022857"/>
    </source>
</evidence>
<evidence type="ECO:0000259" key="10">
    <source>
        <dbReference type="Pfam" id="PF14748"/>
    </source>
</evidence>
<dbReference type="AlphaFoldDB" id="A0A0M3TBL8"/>
<keyword evidence="5 8" id="KW-0028">Amino-acid biosynthesis</keyword>
<comment type="pathway">
    <text evidence="5 8">Amino-acid biosynthesis; L-proline biosynthesis; L-proline from L-glutamate 5-semialdehyde: step 1/1.</text>
</comment>
<dbReference type="SUPFAM" id="SSF48179">
    <property type="entry name" value="6-phosphogluconate dehydrogenase C-terminal domain-like"/>
    <property type="match status" value="1"/>
</dbReference>
<dbReference type="EC" id="1.5.1.2" evidence="5 6"/>
<keyword evidence="2 5" id="KW-0521">NADP</keyword>
<dbReference type="Pfam" id="PF03807">
    <property type="entry name" value="F420_oxidored"/>
    <property type="match status" value="1"/>
</dbReference>
<dbReference type="InterPro" id="IPR036291">
    <property type="entry name" value="NAD(P)-bd_dom_sf"/>
</dbReference>
<dbReference type="GO" id="GO:0004735">
    <property type="term" value="F:pyrroline-5-carboxylate reductase activity"/>
    <property type="evidence" value="ECO:0007669"/>
    <property type="project" value="UniProtKB-UniRule"/>
</dbReference>
<dbReference type="UniPathway" id="UPA00098">
    <property type="reaction ID" value="UER00361"/>
</dbReference>
<comment type="similarity">
    <text evidence="1 5 8">Belongs to the pyrroline-5-carboxylate reductase family.</text>
</comment>
<accession>A0A0M3TBL8</accession>
<dbReference type="PROSITE" id="PS00521">
    <property type="entry name" value="P5CR"/>
    <property type="match status" value="1"/>
</dbReference>
<evidence type="ECO:0000256" key="3">
    <source>
        <dbReference type="ARBA" id="ARBA00023002"/>
    </source>
</evidence>
<evidence type="ECO:0000256" key="4">
    <source>
        <dbReference type="ARBA" id="ARBA00058118"/>
    </source>
</evidence>
<dbReference type="SUPFAM" id="SSF51735">
    <property type="entry name" value="NAD(P)-binding Rossmann-fold domains"/>
    <property type="match status" value="1"/>
</dbReference>
<dbReference type="NCBIfam" id="TIGR00112">
    <property type="entry name" value="proC"/>
    <property type="match status" value="1"/>
</dbReference>
<dbReference type="EMBL" id="CP012390">
    <property type="protein sequence ID" value="ALE18844.1"/>
    <property type="molecule type" value="Genomic_DNA"/>
</dbReference>
<evidence type="ECO:0000313" key="11">
    <source>
        <dbReference type="EMBL" id="ALE18844.1"/>
    </source>
</evidence>
<feature type="binding site" evidence="7">
    <location>
        <begin position="7"/>
        <end position="12"/>
    </location>
    <ligand>
        <name>NADP(+)</name>
        <dbReference type="ChEBI" id="CHEBI:58349"/>
    </ligand>
</feature>
<dbReference type="PANTHER" id="PTHR11645:SF0">
    <property type="entry name" value="PYRROLINE-5-CARBOXYLATE REDUCTASE 3"/>
    <property type="match status" value="1"/>
</dbReference>
<dbReference type="Proteomes" id="UP000068137">
    <property type="component" value="Chromosome"/>
</dbReference>
<comment type="function">
    <text evidence="4 5">Catalyzes the reduction of 1-pyrroline-5-carboxylate (PCA) to L-proline.</text>
</comment>
<keyword evidence="14" id="KW-1185">Reference proteome</keyword>
<feature type="domain" description="Pyrroline-5-carboxylate reductase dimerisation" evidence="10">
    <location>
        <begin position="162"/>
        <end position="266"/>
    </location>
</feature>
<reference evidence="11 13" key="1">
    <citation type="journal article" date="2015" name="Genome Announc.">
        <title>Complete Genome Sequences for Two Strains of a Novel Fastidious, Partially Acid-Fast, Gram-Positive Corynebacterineae Bacterium, Derived from Human Clinical Samples.</title>
        <authorList>
            <person name="Nicholson A.C."/>
            <person name="Bell M."/>
            <person name="Humrighouse B.W."/>
            <person name="McQuiston J.R."/>
        </authorList>
    </citation>
    <scope>NUCLEOTIDE SEQUENCE [LARGE SCALE GENOMIC DNA]</scope>
    <source>
        <strain evidence="11 13">X1698</strain>
    </source>
</reference>
<organism evidence="11 13">
    <name type="scientific">Lawsonella clevelandensis</name>
    <dbReference type="NCBI Taxonomy" id="1528099"/>
    <lineage>
        <taxon>Bacteria</taxon>
        <taxon>Bacillati</taxon>
        <taxon>Actinomycetota</taxon>
        <taxon>Actinomycetes</taxon>
        <taxon>Mycobacteriales</taxon>
        <taxon>Lawsonellaceae</taxon>
        <taxon>Lawsonella</taxon>
    </lineage>
</organism>
<evidence type="ECO:0000256" key="1">
    <source>
        <dbReference type="ARBA" id="ARBA00005525"/>
    </source>
</evidence>
<reference evidence="12 14" key="3">
    <citation type="submission" date="2019-04" db="EMBL/GenBank/DDBJ databases">
        <authorList>
            <person name="Seth-Smith MB H."/>
            <person name="Seth-Smith H."/>
        </authorList>
    </citation>
    <scope>NUCLEOTIDE SEQUENCE [LARGE SCALE GENOMIC DNA]</scope>
    <source>
        <strain evidence="12">USB-603019</strain>
    </source>
</reference>
<evidence type="ECO:0000313" key="12">
    <source>
        <dbReference type="EMBL" id="VHO00302.1"/>
    </source>
</evidence>
<dbReference type="Proteomes" id="UP000324288">
    <property type="component" value="Chromosome"/>
</dbReference>
<keyword evidence="5" id="KW-0963">Cytoplasm</keyword>
<keyword evidence="5 8" id="KW-0641">Proline biosynthesis</keyword>
<dbReference type="InterPro" id="IPR053790">
    <property type="entry name" value="P5CR-like_CS"/>
</dbReference>
<dbReference type="InterPro" id="IPR028939">
    <property type="entry name" value="P5C_Rdtase_cat_N"/>
</dbReference>
<dbReference type="GO" id="GO:0005737">
    <property type="term" value="C:cytoplasm"/>
    <property type="evidence" value="ECO:0007669"/>
    <property type="project" value="UniProtKB-SubCell"/>
</dbReference>
<proteinExistence type="inferred from homology"/>
<dbReference type="InterPro" id="IPR008927">
    <property type="entry name" value="6-PGluconate_DH-like_C_sf"/>
</dbReference>
<evidence type="ECO:0000256" key="8">
    <source>
        <dbReference type="RuleBase" id="RU003903"/>
    </source>
</evidence>
<feature type="binding site" evidence="7">
    <location>
        <begin position="67"/>
        <end position="70"/>
    </location>
    <ligand>
        <name>NADP(+)</name>
        <dbReference type="ChEBI" id="CHEBI:58349"/>
    </ligand>
</feature>
<dbReference type="InterPro" id="IPR029036">
    <property type="entry name" value="P5CR_dimer"/>
</dbReference>
<dbReference type="PANTHER" id="PTHR11645">
    <property type="entry name" value="PYRROLINE-5-CARBOXYLATE REDUCTASE"/>
    <property type="match status" value="1"/>
</dbReference>
<evidence type="ECO:0000256" key="6">
    <source>
        <dbReference type="NCBIfam" id="TIGR00112"/>
    </source>
</evidence>
<evidence type="ECO:0000256" key="5">
    <source>
        <dbReference type="HAMAP-Rule" id="MF_01925"/>
    </source>
</evidence>
<evidence type="ECO:0000313" key="14">
    <source>
        <dbReference type="Proteomes" id="UP000324288"/>
    </source>
</evidence>
<dbReference type="Gene3D" id="1.10.3730.10">
    <property type="entry name" value="ProC C-terminal domain-like"/>
    <property type="match status" value="1"/>
</dbReference>
<gene>
    <name evidence="5 12" type="primary">proC</name>
    <name evidence="11" type="ORF">AL705_03285</name>
    <name evidence="12" type="ORF">LC603019_00644</name>
</gene>
<dbReference type="OrthoDB" id="9805754at2"/>
<dbReference type="EMBL" id="LR584267">
    <property type="protein sequence ID" value="VHO00302.1"/>
    <property type="molecule type" value="Genomic_DNA"/>
</dbReference>
<protein>
    <recommendedName>
        <fullName evidence="5 6">Pyrroline-5-carboxylate reductase</fullName>
        <shortName evidence="5">P5C reductase</shortName>
        <shortName evidence="5">P5CR</shortName>
        <ecNumber evidence="5 6">1.5.1.2</ecNumber>
    </recommendedName>
    <alternativeName>
        <fullName evidence="5">PCA reductase</fullName>
    </alternativeName>
</protein>
<dbReference type="STRING" id="1528099.AL705_03285"/>
<dbReference type="PATRIC" id="fig|1528099.3.peg.633"/>
<sequence length="270" mass="28166">MTRIAVIGGGQMGEALVAGMINGGLAARNIIVCENNAERASELSERYDILTTDVEDAVESSDYVFVAVKPKDVKTVLAVLADATATLENEIVVVSIAAGIPTVYYENQLSAGSPVIRVMPNTPMLVGKGVCAVSAGRYARPEHVEEVCGLLGSVGTVLEVPEADMDMVTAISGSGPAYFFLMVEAMIDAGVAMGLTRPVAAELTIGTISGSAKMLQESGKTPAQLRETVTSPGGTTAAGLRAFEDGGFRSTIYEVLDAVAEKSKEMRPKM</sequence>
<dbReference type="HAMAP" id="MF_01925">
    <property type="entry name" value="P5C_reductase"/>
    <property type="match status" value="1"/>
</dbReference>
<comment type="catalytic activity">
    <reaction evidence="5 8">
        <text>L-proline + NADP(+) = (S)-1-pyrroline-5-carboxylate + NADPH + 2 H(+)</text>
        <dbReference type="Rhea" id="RHEA:14109"/>
        <dbReference type="ChEBI" id="CHEBI:15378"/>
        <dbReference type="ChEBI" id="CHEBI:17388"/>
        <dbReference type="ChEBI" id="CHEBI:57783"/>
        <dbReference type="ChEBI" id="CHEBI:58349"/>
        <dbReference type="ChEBI" id="CHEBI:60039"/>
        <dbReference type="EC" id="1.5.1.2"/>
    </reaction>
</comment>
<dbReference type="RefSeq" id="WP_053961793.1">
    <property type="nucleotide sequence ID" value="NZ_CAJPTR010000037.1"/>
</dbReference>
<keyword evidence="3 5" id="KW-0560">Oxidoreductase</keyword>
<dbReference type="PIRSF" id="PIRSF000193">
    <property type="entry name" value="Pyrrol-5-carb_rd"/>
    <property type="match status" value="1"/>
</dbReference>
<feature type="domain" description="Pyrroline-5-carboxylate reductase catalytic N-terminal" evidence="9">
    <location>
        <begin position="3"/>
        <end position="99"/>
    </location>
</feature>
<reference evidence="11" key="2">
    <citation type="journal article" date="2016" name="Int. J. Syst. Evol. Microbiol.">
        <title>Lawsonella clevelandensis gen. nov., sp. nov., a new member of the suborder Corynebacterineae isolated from human abscesses.</title>
        <authorList>
            <person name="Bell M.E."/>
            <person name="Bernard K.A."/>
            <person name="Harrington S.M."/>
            <person name="Patel N.B."/>
            <person name="Tucker T.A."/>
            <person name="Metcalfe M.G."/>
            <person name="McQuiston J.R."/>
        </authorList>
    </citation>
    <scope>NUCLEOTIDE SEQUENCE</scope>
    <source>
        <strain evidence="11">X1698</strain>
    </source>
</reference>
<evidence type="ECO:0000259" key="9">
    <source>
        <dbReference type="Pfam" id="PF03807"/>
    </source>
</evidence>
<dbReference type="GeneID" id="84894618"/>
<dbReference type="InterPro" id="IPR000304">
    <property type="entry name" value="Pyrroline-COOH_reductase"/>
</dbReference>
<dbReference type="Pfam" id="PF14748">
    <property type="entry name" value="P5CR_dimer"/>
    <property type="match status" value="1"/>
</dbReference>
<dbReference type="Gene3D" id="3.40.50.720">
    <property type="entry name" value="NAD(P)-binding Rossmann-like Domain"/>
    <property type="match status" value="1"/>
</dbReference>
<dbReference type="GO" id="GO:0055129">
    <property type="term" value="P:L-proline biosynthetic process"/>
    <property type="evidence" value="ECO:0007669"/>
    <property type="project" value="UniProtKB-UniRule"/>
</dbReference>
<comment type="subcellular location">
    <subcellularLocation>
        <location evidence="5">Cytoplasm</location>
    </subcellularLocation>
</comment>